<evidence type="ECO:0000313" key="2">
    <source>
        <dbReference type="Proteomes" id="UP000886689"/>
    </source>
</evidence>
<proteinExistence type="predicted"/>
<protein>
    <submittedName>
        <fullName evidence="1">Uncharacterized protein</fullName>
    </submittedName>
</protein>
<reference evidence="1" key="1">
    <citation type="submission" date="2020-10" db="EMBL/GenBank/DDBJ databases">
        <title>Connecting structure to function with the recovery of over 1000 high-quality activated sludge metagenome-assembled genomes encoding full-length rRNA genes using long-read sequencing.</title>
        <authorList>
            <person name="Singleton C.M."/>
            <person name="Petriglieri F."/>
            <person name="Kristensen J.M."/>
            <person name="Kirkegaard R.H."/>
            <person name="Michaelsen T.Y."/>
            <person name="Andersen M.H."/>
            <person name="Karst S.M."/>
            <person name="Dueholm M.S."/>
            <person name="Nielsen P.H."/>
            <person name="Albertsen M."/>
        </authorList>
    </citation>
    <scope>NUCLEOTIDE SEQUENCE</scope>
    <source>
        <strain evidence="1">Hirt_18-Q3-R61-65_BATAC.395</strain>
    </source>
</reference>
<sequence length="49" mass="5361">MSSPASTSRVTRYTTSAFTRAQIGDALSKRELAPHIFDNQHDALAKLKA</sequence>
<organism evidence="1 2">
    <name type="scientific">Candidatus Proximibacter danicus</name>
    <dbReference type="NCBI Taxonomy" id="2954365"/>
    <lineage>
        <taxon>Bacteria</taxon>
        <taxon>Pseudomonadati</taxon>
        <taxon>Pseudomonadota</taxon>
        <taxon>Betaproteobacteria</taxon>
        <taxon>Candidatus Proximibacter</taxon>
    </lineage>
</organism>
<dbReference type="Proteomes" id="UP000886689">
    <property type="component" value="Unassembled WGS sequence"/>
</dbReference>
<gene>
    <name evidence="1" type="ORF">IPL58_06345</name>
</gene>
<name>A0A9D7K343_9PROT</name>
<accession>A0A9D7K343</accession>
<evidence type="ECO:0000313" key="1">
    <source>
        <dbReference type="EMBL" id="MBK8523757.1"/>
    </source>
</evidence>
<comment type="caution">
    <text evidence="1">The sequence shown here is derived from an EMBL/GenBank/DDBJ whole genome shotgun (WGS) entry which is preliminary data.</text>
</comment>
<dbReference type="AlphaFoldDB" id="A0A9D7K343"/>
<dbReference type="EMBL" id="JADJUC010000004">
    <property type="protein sequence ID" value="MBK8523757.1"/>
    <property type="molecule type" value="Genomic_DNA"/>
</dbReference>